<keyword evidence="3" id="KW-1185">Reference proteome</keyword>
<dbReference type="Proteomes" id="UP001603857">
    <property type="component" value="Unassembled WGS sequence"/>
</dbReference>
<accession>A0ABD1M287</accession>
<gene>
    <name evidence="2" type="ORF">Fmac_017470</name>
</gene>
<dbReference type="AlphaFoldDB" id="A0ABD1M287"/>
<proteinExistence type="predicted"/>
<protein>
    <submittedName>
        <fullName evidence="2">Uncharacterized protein</fullName>
    </submittedName>
</protein>
<evidence type="ECO:0000256" key="1">
    <source>
        <dbReference type="SAM" id="MobiDB-lite"/>
    </source>
</evidence>
<evidence type="ECO:0000313" key="3">
    <source>
        <dbReference type="Proteomes" id="UP001603857"/>
    </source>
</evidence>
<dbReference type="EMBL" id="JBGMDY010000006">
    <property type="protein sequence ID" value="KAL2329889.1"/>
    <property type="molecule type" value="Genomic_DNA"/>
</dbReference>
<sequence>MIFGRGALGLSHTEHDLYLIERRKVIYPIEVGIERNLSHDDRDNDEVEDDDEEMGEGMRVSLRSFLLPTLPFSQNLEENSQGDPRRFQEENQPHLFFNPGNGE</sequence>
<feature type="region of interest" description="Disordered" evidence="1">
    <location>
        <begin position="73"/>
        <end position="103"/>
    </location>
</feature>
<name>A0ABD1M287_9FABA</name>
<feature type="compositionally biased region" description="Polar residues" evidence="1">
    <location>
        <begin position="73"/>
        <end position="82"/>
    </location>
</feature>
<reference evidence="2 3" key="1">
    <citation type="submission" date="2024-08" db="EMBL/GenBank/DDBJ databases">
        <title>Insights into the chromosomal genome structure of Flemingia macrophylla.</title>
        <authorList>
            <person name="Ding Y."/>
            <person name="Zhao Y."/>
            <person name="Bi W."/>
            <person name="Wu M."/>
            <person name="Zhao G."/>
            <person name="Gong Y."/>
            <person name="Li W."/>
            <person name="Zhang P."/>
        </authorList>
    </citation>
    <scope>NUCLEOTIDE SEQUENCE [LARGE SCALE GENOMIC DNA]</scope>
    <source>
        <strain evidence="2">DYQJB</strain>
        <tissue evidence="2">Leaf</tissue>
    </source>
</reference>
<evidence type="ECO:0000313" key="2">
    <source>
        <dbReference type="EMBL" id="KAL2329889.1"/>
    </source>
</evidence>
<feature type="compositionally biased region" description="Basic and acidic residues" evidence="1">
    <location>
        <begin position="83"/>
        <end position="92"/>
    </location>
</feature>
<organism evidence="2 3">
    <name type="scientific">Flemingia macrophylla</name>
    <dbReference type="NCBI Taxonomy" id="520843"/>
    <lineage>
        <taxon>Eukaryota</taxon>
        <taxon>Viridiplantae</taxon>
        <taxon>Streptophyta</taxon>
        <taxon>Embryophyta</taxon>
        <taxon>Tracheophyta</taxon>
        <taxon>Spermatophyta</taxon>
        <taxon>Magnoliopsida</taxon>
        <taxon>eudicotyledons</taxon>
        <taxon>Gunneridae</taxon>
        <taxon>Pentapetalae</taxon>
        <taxon>rosids</taxon>
        <taxon>fabids</taxon>
        <taxon>Fabales</taxon>
        <taxon>Fabaceae</taxon>
        <taxon>Papilionoideae</taxon>
        <taxon>50 kb inversion clade</taxon>
        <taxon>NPAAA clade</taxon>
        <taxon>indigoferoid/millettioid clade</taxon>
        <taxon>Phaseoleae</taxon>
        <taxon>Flemingia</taxon>
    </lineage>
</organism>
<comment type="caution">
    <text evidence="2">The sequence shown here is derived from an EMBL/GenBank/DDBJ whole genome shotgun (WGS) entry which is preliminary data.</text>
</comment>